<dbReference type="GeneID" id="87868806"/>
<evidence type="ECO:0000256" key="1">
    <source>
        <dbReference type="SAM" id="Phobius"/>
    </source>
</evidence>
<sequence>MKNARTTSCCTNGTHEHTRTSHYITMSIINNGRIKCVFRVRSCQPSLRFGRRGEGKVEYSCTRRRRRRRRVLTTCEGIYHIGSNQFCTCMFFFLYFPASSCWGFFLPPRAGAFSCLLVLGLCMDMESDLHLRFGNGGGILGTAFWDRVAFLIAGWHKRTSAFWGTSCYQSSAFCICICYGCWLDTVVPSKRKTPLSGTWHGLLQPKFRGC</sequence>
<feature type="transmembrane region" description="Helical" evidence="1">
    <location>
        <begin position="161"/>
        <end position="182"/>
    </location>
</feature>
<keyword evidence="1" id="KW-0472">Membrane</keyword>
<evidence type="ECO:0000313" key="3">
    <source>
        <dbReference type="Proteomes" id="UP001278500"/>
    </source>
</evidence>
<keyword evidence="1" id="KW-1133">Transmembrane helix</keyword>
<reference evidence="2" key="2">
    <citation type="submission" date="2023-06" db="EMBL/GenBank/DDBJ databases">
        <authorList>
            <consortium name="Lawrence Berkeley National Laboratory"/>
            <person name="Haridas S."/>
            <person name="Hensen N."/>
            <person name="Bonometti L."/>
            <person name="Westerberg I."/>
            <person name="Brannstrom I.O."/>
            <person name="Guillou S."/>
            <person name="Cros-Aarteil S."/>
            <person name="Calhoun S."/>
            <person name="Kuo A."/>
            <person name="Mondo S."/>
            <person name="Pangilinan J."/>
            <person name="Riley R."/>
            <person name="Labutti K."/>
            <person name="Andreopoulos B."/>
            <person name="Lipzen A."/>
            <person name="Chen C."/>
            <person name="Yanf M."/>
            <person name="Daum C."/>
            <person name="Ng V."/>
            <person name="Clum A."/>
            <person name="Steindorff A."/>
            <person name="Ohm R."/>
            <person name="Martin F."/>
            <person name="Silar P."/>
            <person name="Natvig D."/>
            <person name="Lalanne C."/>
            <person name="Gautier V."/>
            <person name="Ament-Velasquez S.L."/>
            <person name="Kruys A."/>
            <person name="Hutchinson M.I."/>
            <person name="Powell A.J."/>
            <person name="Barry K."/>
            <person name="Miller A.N."/>
            <person name="Grigoriev I.V."/>
            <person name="Debuchy R."/>
            <person name="Gladieux P."/>
            <person name="Thoren M.H."/>
            <person name="Johannesson H."/>
        </authorList>
    </citation>
    <scope>NUCLEOTIDE SEQUENCE</scope>
    <source>
        <strain evidence="2">CBS 560.94</strain>
    </source>
</reference>
<dbReference type="AlphaFoldDB" id="A0AAE0MUA6"/>
<proteinExistence type="predicted"/>
<reference evidence="2" key="1">
    <citation type="journal article" date="2023" name="Mol. Phylogenet. Evol.">
        <title>Genome-scale phylogeny and comparative genomics of the fungal order Sordariales.</title>
        <authorList>
            <person name="Hensen N."/>
            <person name="Bonometti L."/>
            <person name="Westerberg I."/>
            <person name="Brannstrom I.O."/>
            <person name="Guillou S."/>
            <person name="Cros-Aarteil S."/>
            <person name="Calhoun S."/>
            <person name="Haridas S."/>
            <person name="Kuo A."/>
            <person name="Mondo S."/>
            <person name="Pangilinan J."/>
            <person name="Riley R."/>
            <person name="LaButti K."/>
            <person name="Andreopoulos B."/>
            <person name="Lipzen A."/>
            <person name="Chen C."/>
            <person name="Yan M."/>
            <person name="Daum C."/>
            <person name="Ng V."/>
            <person name="Clum A."/>
            <person name="Steindorff A."/>
            <person name="Ohm R.A."/>
            <person name="Martin F."/>
            <person name="Silar P."/>
            <person name="Natvig D.O."/>
            <person name="Lalanne C."/>
            <person name="Gautier V."/>
            <person name="Ament-Velasquez S.L."/>
            <person name="Kruys A."/>
            <person name="Hutchinson M.I."/>
            <person name="Powell A.J."/>
            <person name="Barry K."/>
            <person name="Miller A.N."/>
            <person name="Grigoriev I.V."/>
            <person name="Debuchy R."/>
            <person name="Gladieux P."/>
            <person name="Hiltunen Thoren M."/>
            <person name="Johannesson H."/>
        </authorList>
    </citation>
    <scope>NUCLEOTIDE SEQUENCE</scope>
    <source>
        <strain evidence="2">CBS 560.94</strain>
    </source>
</reference>
<dbReference type="Proteomes" id="UP001278500">
    <property type="component" value="Unassembled WGS sequence"/>
</dbReference>
<name>A0AAE0MUA6_9PEZI</name>
<feature type="transmembrane region" description="Helical" evidence="1">
    <location>
        <begin position="71"/>
        <end position="96"/>
    </location>
</feature>
<keyword evidence="1" id="KW-0812">Transmembrane</keyword>
<organism evidence="2 3">
    <name type="scientific">Neurospora tetraspora</name>
    <dbReference type="NCBI Taxonomy" id="94610"/>
    <lineage>
        <taxon>Eukaryota</taxon>
        <taxon>Fungi</taxon>
        <taxon>Dikarya</taxon>
        <taxon>Ascomycota</taxon>
        <taxon>Pezizomycotina</taxon>
        <taxon>Sordariomycetes</taxon>
        <taxon>Sordariomycetidae</taxon>
        <taxon>Sordariales</taxon>
        <taxon>Sordariaceae</taxon>
        <taxon>Neurospora</taxon>
    </lineage>
</organism>
<keyword evidence="3" id="KW-1185">Reference proteome</keyword>
<evidence type="ECO:0000313" key="2">
    <source>
        <dbReference type="EMBL" id="KAK3350771.1"/>
    </source>
</evidence>
<comment type="caution">
    <text evidence="2">The sequence shown here is derived from an EMBL/GenBank/DDBJ whole genome shotgun (WGS) entry which is preliminary data.</text>
</comment>
<accession>A0AAE0MUA6</accession>
<dbReference type="RefSeq" id="XP_062684066.1">
    <property type="nucleotide sequence ID" value="XM_062831652.1"/>
</dbReference>
<protein>
    <submittedName>
        <fullName evidence="2">Uncharacterized protein</fullName>
    </submittedName>
</protein>
<dbReference type="EMBL" id="JAUEPP010000002">
    <property type="protein sequence ID" value="KAK3350771.1"/>
    <property type="molecule type" value="Genomic_DNA"/>
</dbReference>
<gene>
    <name evidence="2" type="ORF">B0H65DRAFT_98585</name>
</gene>